<dbReference type="AlphaFoldDB" id="A0A382SGG9"/>
<proteinExistence type="predicted"/>
<gene>
    <name evidence="1" type="ORF">METZ01_LOCUS361813</name>
</gene>
<organism evidence="1">
    <name type="scientific">marine metagenome</name>
    <dbReference type="NCBI Taxonomy" id="408172"/>
    <lineage>
        <taxon>unclassified sequences</taxon>
        <taxon>metagenomes</taxon>
        <taxon>ecological metagenomes</taxon>
    </lineage>
</organism>
<protein>
    <recommendedName>
        <fullName evidence="2">HTH cro/C1-type domain-containing protein</fullName>
    </recommendedName>
</protein>
<name>A0A382SGG9_9ZZZZ</name>
<feature type="non-terminal residue" evidence="1">
    <location>
        <position position="37"/>
    </location>
</feature>
<evidence type="ECO:0000313" key="1">
    <source>
        <dbReference type="EMBL" id="SVD08959.1"/>
    </source>
</evidence>
<accession>A0A382SGG9</accession>
<reference evidence="1" key="1">
    <citation type="submission" date="2018-05" db="EMBL/GenBank/DDBJ databases">
        <authorList>
            <person name="Lanie J.A."/>
            <person name="Ng W.-L."/>
            <person name="Kazmierczak K.M."/>
            <person name="Andrzejewski T.M."/>
            <person name="Davidsen T.M."/>
            <person name="Wayne K.J."/>
            <person name="Tettelin H."/>
            <person name="Glass J.I."/>
            <person name="Rusch D."/>
            <person name="Podicherti R."/>
            <person name="Tsui H.-C.T."/>
            <person name="Winkler M.E."/>
        </authorList>
    </citation>
    <scope>NUCLEOTIDE SEQUENCE</scope>
</reference>
<sequence>MTGLDSFFDVLKSKRKSQNIEISEICEFTKIHPRYIE</sequence>
<evidence type="ECO:0008006" key="2">
    <source>
        <dbReference type="Google" id="ProtNLM"/>
    </source>
</evidence>
<dbReference type="EMBL" id="UINC01128907">
    <property type="protein sequence ID" value="SVD08959.1"/>
    <property type="molecule type" value="Genomic_DNA"/>
</dbReference>